<dbReference type="Proteomes" id="UP000593565">
    <property type="component" value="Unassembled WGS sequence"/>
</dbReference>
<comment type="caution">
    <text evidence="2">The sequence shown here is derived from an EMBL/GenBank/DDBJ whole genome shotgun (WGS) entry which is preliminary data.</text>
</comment>
<dbReference type="GO" id="GO:1904115">
    <property type="term" value="C:axon cytoplasm"/>
    <property type="evidence" value="ECO:0007669"/>
    <property type="project" value="GOC"/>
</dbReference>
<evidence type="ECO:0000313" key="3">
    <source>
        <dbReference type="Proteomes" id="UP000593565"/>
    </source>
</evidence>
<evidence type="ECO:0000256" key="1">
    <source>
        <dbReference type="SAM" id="MobiDB-lite"/>
    </source>
</evidence>
<organism evidence="2 3">
    <name type="scientific">Ameiurus melas</name>
    <name type="common">Black bullhead</name>
    <name type="synonym">Silurus melas</name>
    <dbReference type="NCBI Taxonomy" id="219545"/>
    <lineage>
        <taxon>Eukaryota</taxon>
        <taxon>Metazoa</taxon>
        <taxon>Chordata</taxon>
        <taxon>Craniata</taxon>
        <taxon>Vertebrata</taxon>
        <taxon>Euteleostomi</taxon>
        <taxon>Actinopterygii</taxon>
        <taxon>Neopterygii</taxon>
        <taxon>Teleostei</taxon>
        <taxon>Ostariophysi</taxon>
        <taxon>Siluriformes</taxon>
        <taxon>Ictaluridae</taxon>
        <taxon>Ameiurus</taxon>
    </lineage>
</organism>
<protein>
    <submittedName>
        <fullName evidence="2">Uncharacterized protein</fullName>
    </submittedName>
</protein>
<dbReference type="PANTHER" id="PTHR22910:SF6">
    <property type="entry name" value="PROTEIN MGARP"/>
    <property type="match status" value="1"/>
</dbReference>
<sequence>MKTFKPYKKNDVFVHVKPKYCQRHRGCPLQTSLATLQRFSPLARHSITQRAILHRHVVPQRLMSSVPGGSGENLIYVVLCGGAFAAAGAYVYRTVSTDTDSEEVVEVAAEADVEEVAPVPVELVAEAKAEEPASLVETAAKVVAEAAEAVAEAASVVEETAGEVVAVAHEVEKIAEEVEAAAKELETPALPVVEEASAESKVTQGHTELAAASIVDKSVVVPVTEATAEVELEKQVEALIAPVAEEARVAIVVEETPIVEEVPVAPQVEDAAVVLVVEEVPVAPAVEEPDVVLVFEEVPVAPTVEEADVVPVVEEVSVAPAVEEPYVAPVVEEVPVAPAVEEVDVAPAVEEVPVTQALEEAPVSPVVEEVPVAEVAPPFAPELTKEVPVPSVAEVVVMAVEPPVVPEAIEVPLVTESSEVVAESPVEDGVTPFVAASVDEFSVEGQVVAEVTTSTETTAPPAALEEPESKNEFVVVMVEGAPKTDKKYKVLGVSPMRGRIIPAPEDKEPAEQVTGQAPPS</sequence>
<proteinExistence type="predicted"/>
<name>A0A7J6BHU2_AMEME</name>
<accession>A0A7J6BHU2</accession>
<evidence type="ECO:0000313" key="2">
    <source>
        <dbReference type="EMBL" id="KAF4094177.1"/>
    </source>
</evidence>
<dbReference type="GO" id="GO:0005739">
    <property type="term" value="C:mitochondrion"/>
    <property type="evidence" value="ECO:0007669"/>
    <property type="project" value="InterPro"/>
</dbReference>
<gene>
    <name evidence="2" type="ORF">AMELA_G00009940</name>
</gene>
<keyword evidence="3" id="KW-1185">Reference proteome</keyword>
<dbReference type="EMBL" id="JAAGNN010000001">
    <property type="protein sequence ID" value="KAF4094177.1"/>
    <property type="molecule type" value="Genomic_DNA"/>
</dbReference>
<dbReference type="InterPro" id="IPR026093">
    <property type="entry name" value="MGARP"/>
</dbReference>
<dbReference type="GO" id="GO:0008089">
    <property type="term" value="P:anterograde axonal transport"/>
    <property type="evidence" value="ECO:0007669"/>
    <property type="project" value="InterPro"/>
</dbReference>
<feature type="region of interest" description="Disordered" evidence="1">
    <location>
        <begin position="499"/>
        <end position="520"/>
    </location>
</feature>
<dbReference type="PANTHER" id="PTHR22910">
    <property type="entry name" value="PROTEIN MGARP"/>
    <property type="match status" value="1"/>
</dbReference>
<reference evidence="2 3" key="1">
    <citation type="submission" date="2020-02" db="EMBL/GenBank/DDBJ databases">
        <title>A chromosome-scale genome assembly of the black bullhead catfish (Ameiurus melas).</title>
        <authorList>
            <person name="Wen M."/>
            <person name="Zham M."/>
            <person name="Cabau C."/>
            <person name="Klopp C."/>
            <person name="Donnadieu C."/>
            <person name="Roques C."/>
            <person name="Bouchez O."/>
            <person name="Lampietro C."/>
            <person name="Jouanno E."/>
            <person name="Herpin A."/>
            <person name="Louis A."/>
            <person name="Berthelot C."/>
            <person name="Parey E."/>
            <person name="Roest-Crollius H."/>
            <person name="Braasch I."/>
            <person name="Postlethwait J."/>
            <person name="Robinson-Rechavi M."/>
            <person name="Echchiki A."/>
            <person name="Begum T."/>
            <person name="Montfort J."/>
            <person name="Schartl M."/>
            <person name="Bobe J."/>
            <person name="Guiguen Y."/>
        </authorList>
    </citation>
    <scope>NUCLEOTIDE SEQUENCE [LARGE SCALE GENOMIC DNA]</scope>
    <source>
        <strain evidence="2">M_S1</strain>
        <tissue evidence="2">Blood</tissue>
    </source>
</reference>
<dbReference type="AlphaFoldDB" id="A0A7J6BHU2"/>